<dbReference type="InterPro" id="IPR029068">
    <property type="entry name" value="Glyas_Bleomycin-R_OHBP_Dase"/>
</dbReference>
<accession>A0ABT4B9U6</accession>
<evidence type="ECO:0000259" key="1">
    <source>
        <dbReference type="PROSITE" id="PS51819"/>
    </source>
</evidence>
<dbReference type="InterPro" id="IPR037523">
    <property type="entry name" value="VOC_core"/>
</dbReference>
<protein>
    <submittedName>
        <fullName evidence="2">VOC family protein</fullName>
    </submittedName>
</protein>
<keyword evidence="3" id="KW-1185">Reference proteome</keyword>
<organism evidence="2 3">
    <name type="scientific">Paractinoplanes pyxinae</name>
    <dbReference type="NCBI Taxonomy" id="2997416"/>
    <lineage>
        <taxon>Bacteria</taxon>
        <taxon>Bacillati</taxon>
        <taxon>Actinomycetota</taxon>
        <taxon>Actinomycetes</taxon>
        <taxon>Micromonosporales</taxon>
        <taxon>Micromonosporaceae</taxon>
        <taxon>Paractinoplanes</taxon>
    </lineage>
</organism>
<dbReference type="EMBL" id="JAPNTZ010000014">
    <property type="protein sequence ID" value="MCY1143236.1"/>
    <property type="molecule type" value="Genomic_DNA"/>
</dbReference>
<dbReference type="PROSITE" id="PS51819">
    <property type="entry name" value="VOC"/>
    <property type="match status" value="1"/>
</dbReference>
<reference evidence="2" key="1">
    <citation type="submission" date="2022-11" db="EMBL/GenBank/DDBJ databases">
        <authorList>
            <person name="Somphong A."/>
            <person name="Phongsopitanun W."/>
        </authorList>
    </citation>
    <scope>NUCLEOTIDE SEQUENCE</scope>
    <source>
        <strain evidence="2">Pm04-4</strain>
    </source>
</reference>
<proteinExistence type="predicted"/>
<feature type="domain" description="VOC" evidence="1">
    <location>
        <begin position="9"/>
        <end position="126"/>
    </location>
</feature>
<dbReference type="RefSeq" id="WP_267567761.1">
    <property type="nucleotide sequence ID" value="NZ_JAPNTZ010000014.1"/>
</dbReference>
<evidence type="ECO:0000313" key="2">
    <source>
        <dbReference type="EMBL" id="MCY1143236.1"/>
    </source>
</evidence>
<dbReference type="InterPro" id="IPR004360">
    <property type="entry name" value="Glyas_Fos-R_dOase_dom"/>
</dbReference>
<dbReference type="Pfam" id="PF00903">
    <property type="entry name" value="Glyoxalase"/>
    <property type="match status" value="1"/>
</dbReference>
<name>A0ABT4B9U6_9ACTN</name>
<comment type="caution">
    <text evidence="2">The sequence shown here is derived from an EMBL/GenBank/DDBJ whole genome shotgun (WGS) entry which is preliminary data.</text>
</comment>
<evidence type="ECO:0000313" key="3">
    <source>
        <dbReference type="Proteomes" id="UP001151002"/>
    </source>
</evidence>
<dbReference type="SUPFAM" id="SSF54593">
    <property type="entry name" value="Glyoxalase/Bleomycin resistance protein/Dihydroxybiphenyl dioxygenase"/>
    <property type="match status" value="1"/>
</dbReference>
<dbReference type="Proteomes" id="UP001151002">
    <property type="component" value="Unassembled WGS sequence"/>
</dbReference>
<dbReference type="Gene3D" id="3.10.180.10">
    <property type="entry name" value="2,3-Dihydroxybiphenyl 1,2-Dioxygenase, domain 1"/>
    <property type="match status" value="1"/>
</dbReference>
<gene>
    <name evidence="2" type="ORF">OWR29_35020</name>
</gene>
<sequence>MTSSAPLRGLTTVTLFADDLDAARTWYTEVFGVEPYFVREGAYLEWRIGDYQHELGILNSKYAPHPHTPGPAGAIIYWAVDDVEAAHQRLLDLGATEHDAPTERGPGYVTASVLDPFGNVLGVMRNQHYDDVLAAR</sequence>